<evidence type="ECO:0000256" key="1">
    <source>
        <dbReference type="SAM" id="MobiDB-lite"/>
    </source>
</evidence>
<organism evidence="2 3">
    <name type="scientific">Cirrhinus molitorella</name>
    <name type="common">mud carp</name>
    <dbReference type="NCBI Taxonomy" id="172907"/>
    <lineage>
        <taxon>Eukaryota</taxon>
        <taxon>Metazoa</taxon>
        <taxon>Chordata</taxon>
        <taxon>Craniata</taxon>
        <taxon>Vertebrata</taxon>
        <taxon>Euteleostomi</taxon>
        <taxon>Actinopterygii</taxon>
        <taxon>Neopterygii</taxon>
        <taxon>Teleostei</taxon>
        <taxon>Ostariophysi</taxon>
        <taxon>Cypriniformes</taxon>
        <taxon>Cyprinidae</taxon>
        <taxon>Labeoninae</taxon>
        <taxon>Labeonini</taxon>
        <taxon>Cirrhinus</taxon>
    </lineage>
</organism>
<keyword evidence="3" id="KW-1185">Reference proteome</keyword>
<reference evidence="2 3" key="1">
    <citation type="submission" date="2023-09" db="EMBL/GenBank/DDBJ databases">
        <authorList>
            <person name="Wang M."/>
        </authorList>
    </citation>
    <scope>NUCLEOTIDE SEQUENCE [LARGE SCALE GENOMIC DNA]</scope>
    <source>
        <strain evidence="2">GT-2023</strain>
        <tissue evidence="2">Liver</tissue>
    </source>
</reference>
<evidence type="ECO:0000313" key="3">
    <source>
        <dbReference type="Proteomes" id="UP001558613"/>
    </source>
</evidence>
<protein>
    <submittedName>
        <fullName evidence="2">Uncharacterized protein</fullName>
    </submittedName>
</protein>
<dbReference type="Proteomes" id="UP001558613">
    <property type="component" value="Unassembled WGS sequence"/>
</dbReference>
<evidence type="ECO:0000313" key="2">
    <source>
        <dbReference type="EMBL" id="KAL1253974.1"/>
    </source>
</evidence>
<gene>
    <name evidence="2" type="ORF">QQF64_016203</name>
</gene>
<comment type="caution">
    <text evidence="2">The sequence shown here is derived from an EMBL/GenBank/DDBJ whole genome shotgun (WGS) entry which is preliminary data.</text>
</comment>
<feature type="region of interest" description="Disordered" evidence="1">
    <location>
        <begin position="40"/>
        <end position="103"/>
    </location>
</feature>
<proteinExistence type="predicted"/>
<sequence>MFRTKSLSRCGHRAQTRPCQLYFTSSLAISTHCGQNCWQRPHTRSHTGIKRQDSSEKCGPPHKMKRDVPLWSSKLVGPAGAFNKSKQGHKVGAEKNRPGDEPQ</sequence>
<feature type="compositionally biased region" description="Basic and acidic residues" evidence="1">
    <location>
        <begin position="91"/>
        <end position="103"/>
    </location>
</feature>
<dbReference type="EMBL" id="JAYMGO010000020">
    <property type="protein sequence ID" value="KAL1253974.1"/>
    <property type="molecule type" value="Genomic_DNA"/>
</dbReference>
<accession>A0ABR3LQG5</accession>
<name>A0ABR3LQG5_9TELE</name>